<protein>
    <submittedName>
        <fullName evidence="1">Uncharacterized protein</fullName>
    </submittedName>
</protein>
<name>A0A420VE11_9BACI</name>
<dbReference type="EMBL" id="AZRV01000035">
    <property type="protein sequence ID" value="RKO61806.1"/>
    <property type="molecule type" value="Genomic_DNA"/>
</dbReference>
<evidence type="ECO:0000313" key="2">
    <source>
        <dbReference type="Proteomes" id="UP000286235"/>
    </source>
</evidence>
<comment type="caution">
    <text evidence="1">The sequence shown here is derived from an EMBL/GenBank/DDBJ whole genome shotgun (WGS) entry which is preliminary data.</text>
</comment>
<reference evidence="1 2" key="1">
    <citation type="submission" date="2013-12" db="EMBL/GenBank/DDBJ databases">
        <title>Genome and proteome characterization of Caldibacillus debilis GB1 derived from a cellulolytic aero-tolerant co-culture.</title>
        <authorList>
            <person name="Wushke S.T."/>
            <person name="Zhang X."/>
            <person name="Fristensky B."/>
            <person name="Wilkins J.A."/>
            <person name="Levin D.B."/>
            <person name="Sparling R."/>
        </authorList>
    </citation>
    <scope>NUCLEOTIDE SEQUENCE [LARGE SCALE GENOMIC DNA]</scope>
    <source>
        <strain evidence="1 2">GB1</strain>
    </source>
</reference>
<accession>A0A420VE11</accession>
<dbReference type="Proteomes" id="UP000286235">
    <property type="component" value="Unassembled WGS sequence"/>
</dbReference>
<organism evidence="1 2">
    <name type="scientific">Caldibacillus debilis GB1</name>
    <dbReference type="NCBI Taxonomy" id="1339248"/>
    <lineage>
        <taxon>Bacteria</taxon>
        <taxon>Bacillati</taxon>
        <taxon>Bacillota</taxon>
        <taxon>Bacilli</taxon>
        <taxon>Bacillales</taxon>
        <taxon>Bacillaceae</taxon>
        <taxon>Caldibacillus</taxon>
    </lineage>
</organism>
<dbReference type="RefSeq" id="WP_120669237.1">
    <property type="nucleotide sequence ID" value="NZ_AZRV01000035.1"/>
</dbReference>
<proteinExistence type="predicted"/>
<dbReference type="AlphaFoldDB" id="A0A420VE11"/>
<keyword evidence="2" id="KW-1185">Reference proteome</keyword>
<evidence type="ECO:0000313" key="1">
    <source>
        <dbReference type="EMBL" id="RKO61806.1"/>
    </source>
</evidence>
<sequence length="66" mass="7621">MLGEAKDLSVKHIMRMDRFGHERIDSPICDWLQKHPHVKIIDIKFSTAAYEGGVIKNALIIYRKEG</sequence>
<gene>
    <name evidence="1" type="ORF">Cdeb_01301</name>
</gene>